<name>A0A1M6TBW0_9FIRM</name>
<dbReference type="Proteomes" id="UP000184301">
    <property type="component" value="Unassembled WGS sequence"/>
</dbReference>
<proteinExistence type="predicted"/>
<dbReference type="EMBL" id="FQZY01000057">
    <property type="protein sequence ID" value="SHK54369.1"/>
    <property type="molecule type" value="Genomic_DNA"/>
</dbReference>
<protein>
    <submittedName>
        <fullName evidence="1">Uncharacterized protein</fullName>
    </submittedName>
</protein>
<dbReference type="AlphaFoldDB" id="A0A1M6TBW0"/>
<dbReference type="RefSeq" id="WP_073112257.1">
    <property type="nucleotide sequence ID" value="NZ_FQZY01000057.1"/>
</dbReference>
<gene>
    <name evidence="1" type="ORF">SAMN02745243_03185</name>
</gene>
<organism evidence="1 2">
    <name type="scientific">Hespellia stercorisuis DSM 15480</name>
    <dbReference type="NCBI Taxonomy" id="1121950"/>
    <lineage>
        <taxon>Bacteria</taxon>
        <taxon>Bacillati</taxon>
        <taxon>Bacillota</taxon>
        <taxon>Clostridia</taxon>
        <taxon>Lachnospirales</taxon>
        <taxon>Lachnospiraceae</taxon>
        <taxon>Hespellia</taxon>
    </lineage>
</organism>
<sequence>MKHKDREKERFLMLCGQKDRALILGEEKLKIRDFDRLTYLTDYLGFQDFNLEFWFERAMEFKEEFERIEKYIMEADVFYCEEIIEDALEMSRLWIKDFYEAVPNEEARRIVAKLIDKQDTGMIMEITGQADTL</sequence>
<evidence type="ECO:0000313" key="2">
    <source>
        <dbReference type="Proteomes" id="UP000184301"/>
    </source>
</evidence>
<dbReference type="STRING" id="1121950.SAMN02745243_03185"/>
<evidence type="ECO:0000313" key="1">
    <source>
        <dbReference type="EMBL" id="SHK54369.1"/>
    </source>
</evidence>
<dbReference type="OrthoDB" id="1645754at2"/>
<keyword evidence="2" id="KW-1185">Reference proteome</keyword>
<reference evidence="1 2" key="1">
    <citation type="submission" date="2016-11" db="EMBL/GenBank/DDBJ databases">
        <authorList>
            <person name="Jaros S."/>
            <person name="Januszkiewicz K."/>
            <person name="Wedrychowicz H."/>
        </authorList>
    </citation>
    <scope>NUCLEOTIDE SEQUENCE [LARGE SCALE GENOMIC DNA]</scope>
    <source>
        <strain evidence="1 2">DSM 15480</strain>
    </source>
</reference>
<accession>A0A1M6TBW0</accession>